<evidence type="ECO:0000256" key="1">
    <source>
        <dbReference type="ARBA" id="ARBA00004196"/>
    </source>
</evidence>
<keyword evidence="7" id="KW-1185">Reference proteome</keyword>
<dbReference type="Pfam" id="PF01497">
    <property type="entry name" value="Peripla_BP_2"/>
    <property type="match status" value="1"/>
</dbReference>
<organism evidence="6 7">
    <name type="scientific">Salinirubellus salinus</name>
    <dbReference type="NCBI Taxonomy" id="1364945"/>
    <lineage>
        <taxon>Archaea</taxon>
        <taxon>Methanobacteriati</taxon>
        <taxon>Methanobacteriota</taxon>
        <taxon>Stenosarchaea group</taxon>
        <taxon>Halobacteria</taxon>
        <taxon>Halobacteriales</taxon>
        <taxon>Natronomonadaceae</taxon>
        <taxon>Salinirubellus</taxon>
    </lineage>
</organism>
<feature type="domain" description="Fe/B12 periplasmic-binding" evidence="5">
    <location>
        <begin position="74"/>
        <end position="343"/>
    </location>
</feature>
<dbReference type="PROSITE" id="PS51318">
    <property type="entry name" value="TAT"/>
    <property type="match status" value="1"/>
</dbReference>
<dbReference type="PANTHER" id="PTHR30532">
    <property type="entry name" value="IRON III DICITRATE-BINDING PERIPLASMIC PROTEIN"/>
    <property type="match status" value="1"/>
</dbReference>
<dbReference type="RefSeq" id="WP_260592808.1">
    <property type="nucleotide sequence ID" value="NZ_CP104003.1"/>
</dbReference>
<comment type="subcellular location">
    <subcellularLocation>
        <location evidence="1">Cell envelope</location>
    </subcellularLocation>
</comment>
<evidence type="ECO:0000256" key="3">
    <source>
        <dbReference type="ARBA" id="ARBA00022729"/>
    </source>
</evidence>
<feature type="region of interest" description="Disordered" evidence="4">
    <location>
        <begin position="25"/>
        <end position="53"/>
    </location>
</feature>
<dbReference type="KEGG" id="ssai:N0B31_16970"/>
<protein>
    <submittedName>
        <fullName evidence="6">ABC transporter substrate-binding protein</fullName>
    </submittedName>
</protein>
<dbReference type="PANTHER" id="PTHR30532:SF1">
    <property type="entry name" value="IRON(3+)-HYDROXAMATE-BINDING PROTEIN FHUD"/>
    <property type="match status" value="1"/>
</dbReference>
<gene>
    <name evidence="6" type="ORF">N0B31_16970</name>
</gene>
<dbReference type="Gene3D" id="3.40.50.1980">
    <property type="entry name" value="Nitrogenase molybdenum iron protein domain"/>
    <property type="match status" value="2"/>
</dbReference>
<evidence type="ECO:0000256" key="2">
    <source>
        <dbReference type="ARBA" id="ARBA00022448"/>
    </source>
</evidence>
<dbReference type="Proteomes" id="UP001057580">
    <property type="component" value="Chromosome"/>
</dbReference>
<evidence type="ECO:0000256" key="4">
    <source>
        <dbReference type="SAM" id="MobiDB-lite"/>
    </source>
</evidence>
<reference evidence="6" key="1">
    <citation type="submission" date="2022-09" db="EMBL/GenBank/DDBJ databases">
        <title>Diverse halophilic archaea isolated from saline environments.</title>
        <authorList>
            <person name="Cui H.-L."/>
        </authorList>
    </citation>
    <scope>NUCLEOTIDE SEQUENCE</scope>
    <source>
        <strain evidence="6">ZS-35-S2</strain>
    </source>
</reference>
<feature type="compositionally biased region" description="Low complexity" evidence="4">
    <location>
        <begin position="25"/>
        <end position="51"/>
    </location>
</feature>
<dbReference type="SUPFAM" id="SSF53807">
    <property type="entry name" value="Helical backbone' metal receptor"/>
    <property type="match status" value="1"/>
</dbReference>
<evidence type="ECO:0000259" key="5">
    <source>
        <dbReference type="Pfam" id="PF01497"/>
    </source>
</evidence>
<dbReference type="InterPro" id="IPR051313">
    <property type="entry name" value="Bact_iron-sidero_bind"/>
</dbReference>
<dbReference type="InterPro" id="IPR006311">
    <property type="entry name" value="TAT_signal"/>
</dbReference>
<dbReference type="AlphaFoldDB" id="A0A9E7R234"/>
<dbReference type="EMBL" id="CP104003">
    <property type="protein sequence ID" value="UWM53814.1"/>
    <property type="molecule type" value="Genomic_DNA"/>
</dbReference>
<keyword evidence="3" id="KW-0732">Signal</keyword>
<dbReference type="GeneID" id="74944150"/>
<name>A0A9E7R234_9EURY</name>
<evidence type="ECO:0000313" key="6">
    <source>
        <dbReference type="EMBL" id="UWM53814.1"/>
    </source>
</evidence>
<sequence>MERPTRRGLLAGGAAATALLAGCTSTDTGDDGTPTSTPADTATETATPDSSYDVEMAPAGTVTFDAPPESVTHYFPDYGDMAVALGHGDSVVSMGLPSRFHTSHYDELDGVRFDVDSLTKLNGDSGIDKEVFYELDADLHLVDPQWLVHNSFFGLDEADVAEVRENVAPFLGNTIFRRTDSWHDYRYYTLYEAFEKVAQVHREEAKFEAFRALHDEYVERVQSELPSEGDRPNALLTFAAADDPEAFYPYRVSDEGTNKKQFHDLGITDALAGTGIEGLSTNDRGQIDYETMLEVDPDSILVRGHETKTEQEFRDTVLAFMREHSVASDLTAVQEGQVFRGGPIYAGPLHHLFLLERYATGFFPETFSGELFDRGRVSDIVAGEN</sequence>
<evidence type="ECO:0000313" key="7">
    <source>
        <dbReference type="Proteomes" id="UP001057580"/>
    </source>
</evidence>
<dbReference type="PROSITE" id="PS51257">
    <property type="entry name" value="PROKAR_LIPOPROTEIN"/>
    <property type="match status" value="1"/>
</dbReference>
<accession>A0A9E7R234</accession>
<dbReference type="InterPro" id="IPR002491">
    <property type="entry name" value="ABC_transptr_periplasmic_BD"/>
</dbReference>
<keyword evidence="2" id="KW-0813">Transport</keyword>
<proteinExistence type="predicted"/>